<evidence type="ECO:0000256" key="1">
    <source>
        <dbReference type="ARBA" id="ARBA00004429"/>
    </source>
</evidence>
<dbReference type="PANTHER" id="PTHR33362">
    <property type="entry name" value="SIALIC ACID TRAP TRANSPORTER PERMEASE PROTEIN SIAT-RELATED"/>
    <property type="match status" value="1"/>
</dbReference>
<evidence type="ECO:0000259" key="8">
    <source>
        <dbReference type="Pfam" id="PF06808"/>
    </source>
</evidence>
<dbReference type="PIRSF" id="PIRSF006066">
    <property type="entry name" value="HI0050"/>
    <property type="match status" value="1"/>
</dbReference>
<feature type="transmembrane region" description="Helical" evidence="7">
    <location>
        <begin position="6"/>
        <end position="35"/>
    </location>
</feature>
<evidence type="ECO:0000313" key="9">
    <source>
        <dbReference type="EMBL" id="MBA4611381.1"/>
    </source>
</evidence>
<dbReference type="GO" id="GO:0005886">
    <property type="term" value="C:plasma membrane"/>
    <property type="evidence" value="ECO:0007669"/>
    <property type="project" value="UniProtKB-SubCell"/>
</dbReference>
<keyword evidence="5 7" id="KW-1133">Transmembrane helix</keyword>
<evidence type="ECO:0000256" key="3">
    <source>
        <dbReference type="ARBA" id="ARBA00022519"/>
    </source>
</evidence>
<evidence type="ECO:0000256" key="5">
    <source>
        <dbReference type="ARBA" id="ARBA00022989"/>
    </source>
</evidence>
<feature type="transmembrane region" description="Helical" evidence="7">
    <location>
        <begin position="42"/>
        <end position="66"/>
    </location>
</feature>
<comment type="subunit">
    <text evidence="7">The complex comprises the extracytoplasmic solute receptor protein and the two transmembrane proteins.</text>
</comment>
<feature type="transmembrane region" description="Helical" evidence="7">
    <location>
        <begin position="276"/>
        <end position="295"/>
    </location>
</feature>
<feature type="transmembrane region" description="Helical" evidence="7">
    <location>
        <begin position="96"/>
        <end position="117"/>
    </location>
</feature>
<gene>
    <name evidence="9" type="ORF">H1W37_06950</name>
</gene>
<reference evidence="9 10" key="1">
    <citation type="submission" date="2020-07" db="EMBL/GenBank/DDBJ databases">
        <authorList>
            <person name="Li M."/>
        </authorList>
    </citation>
    <scope>NUCLEOTIDE SEQUENCE [LARGE SCALE GENOMIC DNA]</scope>
    <source>
        <strain evidence="9 10">DSM 23284</strain>
    </source>
</reference>
<evidence type="ECO:0000256" key="2">
    <source>
        <dbReference type="ARBA" id="ARBA00022475"/>
    </source>
</evidence>
<comment type="caution">
    <text evidence="9">The sequence shown here is derived from an EMBL/GenBank/DDBJ whole genome shotgun (WGS) entry which is preliminary data.</text>
</comment>
<feature type="transmembrane region" description="Helical" evidence="7">
    <location>
        <begin position="413"/>
        <end position="435"/>
    </location>
</feature>
<dbReference type="Proteomes" id="UP000559404">
    <property type="component" value="Unassembled WGS sequence"/>
</dbReference>
<dbReference type="RefSeq" id="WP_181759582.1">
    <property type="nucleotide sequence ID" value="NZ_BMCR01000006.1"/>
</dbReference>
<comment type="similarity">
    <text evidence="7">Belongs to the TRAP transporter large permease family.</text>
</comment>
<dbReference type="Pfam" id="PF06808">
    <property type="entry name" value="DctM"/>
    <property type="match status" value="1"/>
</dbReference>
<proteinExistence type="inferred from homology"/>
<feature type="domain" description="TRAP C4-dicarboxylate transport system permease DctM subunit" evidence="8">
    <location>
        <begin position="8"/>
        <end position="426"/>
    </location>
</feature>
<keyword evidence="6 7" id="KW-0472">Membrane</keyword>
<feature type="transmembrane region" description="Helical" evidence="7">
    <location>
        <begin position="367"/>
        <end position="393"/>
    </location>
</feature>
<dbReference type="InterPro" id="IPR004681">
    <property type="entry name" value="TRAP_DctM"/>
</dbReference>
<organism evidence="9 10">
    <name type="scientific">Stappia taiwanensis</name>
    <dbReference type="NCBI Taxonomy" id="992267"/>
    <lineage>
        <taxon>Bacteria</taxon>
        <taxon>Pseudomonadati</taxon>
        <taxon>Pseudomonadota</taxon>
        <taxon>Alphaproteobacteria</taxon>
        <taxon>Hyphomicrobiales</taxon>
        <taxon>Stappiaceae</taxon>
        <taxon>Stappia</taxon>
    </lineage>
</organism>
<feature type="transmembrane region" description="Helical" evidence="7">
    <location>
        <begin position="315"/>
        <end position="347"/>
    </location>
</feature>
<protein>
    <recommendedName>
        <fullName evidence="7">TRAP transporter large permease protein</fullName>
    </recommendedName>
</protein>
<feature type="transmembrane region" description="Helical" evidence="7">
    <location>
        <begin position="174"/>
        <end position="197"/>
    </location>
</feature>
<dbReference type="AlphaFoldDB" id="A0A838XQQ9"/>
<comment type="caution">
    <text evidence="7">Lacks conserved residue(s) required for the propagation of feature annotation.</text>
</comment>
<dbReference type="EMBL" id="JACEON010000005">
    <property type="protein sequence ID" value="MBA4611381.1"/>
    <property type="molecule type" value="Genomic_DNA"/>
</dbReference>
<feature type="transmembrane region" description="Helical" evidence="7">
    <location>
        <begin position="138"/>
        <end position="162"/>
    </location>
</feature>
<keyword evidence="10" id="KW-1185">Reference proteome</keyword>
<dbReference type="NCBIfam" id="TIGR00786">
    <property type="entry name" value="dctM"/>
    <property type="match status" value="1"/>
</dbReference>
<evidence type="ECO:0000256" key="4">
    <source>
        <dbReference type="ARBA" id="ARBA00022692"/>
    </source>
</evidence>
<sequence>MTESLIGFAVLLLLIFLKMPVAFAMALVGLVGFALMRGLDAALAMTGTLVFDAGLAYSLSVVPLFIFMGNVLARSGISHGLYAVANHATARMRGGLAMASVIACGGFSAVCGSSLATAATMSKVAMPSMRRYGYADSLAAGSIAAGGTLGILIPPSVILIIYGLLTESDIGKLFIAGIVPGLLGLVLYLAAVQVAVWRNPSLAPPAEELDPLTRRDGLGVAALVILFAIIMVGIYGGFFTPTEAAGIGAGASLPLAALFGRLGWRPLMGAIGESARATAMIFVLIIGADIFTNFINFAGLPDALSGFVYDLEVNAWLVIAAIVVVYLILGCVLESLSMILLTVPVFYPLVSELDFGTGLLADPELVLIWFAIVVVVVTEISLITPPVGLNVFVLRSVLEDVSLATIFKGVTPFWIADIVRLGLLIGCPVLSLWLVGAMR</sequence>
<keyword evidence="7" id="KW-0813">Transport</keyword>
<dbReference type="PANTHER" id="PTHR33362:SF5">
    <property type="entry name" value="C4-DICARBOXYLATE TRAP TRANSPORTER LARGE PERMEASE PROTEIN DCTM"/>
    <property type="match status" value="1"/>
</dbReference>
<accession>A0A838XQQ9</accession>
<comment type="subcellular location">
    <subcellularLocation>
        <location evidence="1 7">Cell inner membrane</location>
        <topology evidence="1 7">Multi-pass membrane protein</topology>
    </subcellularLocation>
</comment>
<evidence type="ECO:0000313" key="10">
    <source>
        <dbReference type="Proteomes" id="UP000559404"/>
    </source>
</evidence>
<evidence type="ECO:0000256" key="6">
    <source>
        <dbReference type="ARBA" id="ARBA00023136"/>
    </source>
</evidence>
<name>A0A838XQQ9_9HYPH</name>
<keyword evidence="2" id="KW-1003">Cell membrane</keyword>
<keyword evidence="4 7" id="KW-0812">Transmembrane</keyword>
<evidence type="ECO:0000256" key="7">
    <source>
        <dbReference type="RuleBase" id="RU369079"/>
    </source>
</evidence>
<dbReference type="InterPro" id="IPR010656">
    <property type="entry name" value="DctM"/>
</dbReference>
<keyword evidence="3 7" id="KW-0997">Cell inner membrane</keyword>
<dbReference type="GO" id="GO:0022857">
    <property type="term" value="F:transmembrane transporter activity"/>
    <property type="evidence" value="ECO:0007669"/>
    <property type="project" value="UniProtKB-UniRule"/>
</dbReference>
<reference evidence="9 10" key="2">
    <citation type="submission" date="2020-08" db="EMBL/GenBank/DDBJ databases">
        <title>Stappia taiwanensis sp. nov., isolated from a coastal thermal spring.</title>
        <authorList>
            <person name="Kampfer P."/>
        </authorList>
    </citation>
    <scope>NUCLEOTIDE SEQUENCE [LARGE SCALE GENOMIC DNA]</scope>
    <source>
        <strain evidence="9 10">DSM 23284</strain>
    </source>
</reference>
<feature type="transmembrane region" description="Helical" evidence="7">
    <location>
        <begin position="218"/>
        <end position="238"/>
    </location>
</feature>
<comment type="function">
    <text evidence="7">Part of the tripartite ATP-independent periplasmic (TRAP) transport system.</text>
</comment>